<dbReference type="RefSeq" id="WP_202091872.1">
    <property type="nucleotide sequence ID" value="NZ_CP061035.1"/>
</dbReference>
<evidence type="ECO:0000313" key="3">
    <source>
        <dbReference type="Proteomes" id="UP000595894"/>
    </source>
</evidence>
<keyword evidence="1" id="KW-0732">Signal</keyword>
<dbReference type="EMBL" id="CP061035">
    <property type="protein sequence ID" value="QQV76499.1"/>
    <property type="molecule type" value="Genomic_DNA"/>
</dbReference>
<evidence type="ECO:0000256" key="1">
    <source>
        <dbReference type="SAM" id="SignalP"/>
    </source>
</evidence>
<evidence type="ECO:0000313" key="2">
    <source>
        <dbReference type="EMBL" id="QQV76499.1"/>
    </source>
</evidence>
<dbReference type="PROSITE" id="PS51257">
    <property type="entry name" value="PROKAR_LIPOPROTEIN"/>
    <property type="match status" value="1"/>
</dbReference>
<dbReference type="Proteomes" id="UP000595894">
    <property type="component" value="Chromosome"/>
</dbReference>
<feature type="signal peptide" evidence="1">
    <location>
        <begin position="1"/>
        <end position="24"/>
    </location>
</feature>
<feature type="chain" id="PRO_5037087527" description="Lipoprotein" evidence="1">
    <location>
        <begin position="25"/>
        <end position="92"/>
    </location>
</feature>
<reference evidence="3" key="1">
    <citation type="submission" date="2020-09" db="EMBL/GenBank/DDBJ databases">
        <title>Sphingomonas sp., a new species isolated from pork steak.</title>
        <authorList>
            <person name="Heidler von Heilborn D."/>
        </authorList>
    </citation>
    <scope>NUCLEOTIDE SEQUENCE [LARGE SCALE GENOMIC DNA]</scope>
</reference>
<keyword evidence="3" id="KW-1185">Reference proteome</keyword>
<organism evidence="2 3">
    <name type="scientific">Sphingomonas aliaeris</name>
    <dbReference type="NCBI Taxonomy" id="2759526"/>
    <lineage>
        <taxon>Bacteria</taxon>
        <taxon>Pseudomonadati</taxon>
        <taxon>Pseudomonadota</taxon>
        <taxon>Alphaproteobacteria</taxon>
        <taxon>Sphingomonadales</taxon>
        <taxon>Sphingomonadaceae</taxon>
        <taxon>Sphingomonas</taxon>
    </lineage>
</organism>
<dbReference type="AlphaFoldDB" id="A0A974NT71"/>
<protein>
    <recommendedName>
        <fullName evidence="4">Lipoprotein</fullName>
    </recommendedName>
</protein>
<name>A0A974NT71_9SPHN</name>
<dbReference type="KEGG" id="sari:H5J25_13700"/>
<accession>A0A974NT71</accession>
<proteinExistence type="predicted"/>
<gene>
    <name evidence="2" type="ORF">H5J25_13700</name>
</gene>
<evidence type="ECO:0008006" key="4">
    <source>
        <dbReference type="Google" id="ProtNLM"/>
    </source>
</evidence>
<sequence>MKGKMLLAAAAAALSGCDAPSVSADPQYSAKVDAGIVALAATAPDGTKLWAVTPPGSGRRVYFSSGGTQTSHSESCGKNCTRLVDEAVPVAQ</sequence>